<comment type="caution">
    <text evidence="1">The sequence shown here is derived from an EMBL/GenBank/DDBJ whole genome shotgun (WGS) entry which is preliminary data.</text>
</comment>
<reference evidence="1" key="2">
    <citation type="submission" date="2020-11" db="EMBL/GenBank/DDBJ databases">
        <authorList>
            <person name="McCartney M.A."/>
            <person name="Auch B."/>
            <person name="Kono T."/>
            <person name="Mallez S."/>
            <person name="Becker A."/>
            <person name="Gohl D.M."/>
            <person name="Silverstein K.A.T."/>
            <person name="Koren S."/>
            <person name="Bechman K.B."/>
            <person name="Herman A."/>
            <person name="Abrahante J.E."/>
            <person name="Garbe J."/>
        </authorList>
    </citation>
    <scope>NUCLEOTIDE SEQUENCE</scope>
    <source>
        <strain evidence="1">Duluth1</strain>
        <tissue evidence="1">Whole animal</tissue>
    </source>
</reference>
<dbReference type="Proteomes" id="UP000828390">
    <property type="component" value="Unassembled WGS sequence"/>
</dbReference>
<evidence type="ECO:0000313" key="1">
    <source>
        <dbReference type="EMBL" id="KAH3804712.1"/>
    </source>
</evidence>
<dbReference type="AlphaFoldDB" id="A0A9D4JEC8"/>
<evidence type="ECO:0000313" key="2">
    <source>
        <dbReference type="Proteomes" id="UP000828390"/>
    </source>
</evidence>
<proteinExistence type="predicted"/>
<protein>
    <submittedName>
        <fullName evidence="1">Uncharacterized protein</fullName>
    </submittedName>
</protein>
<dbReference type="EMBL" id="JAIWYP010000006">
    <property type="protein sequence ID" value="KAH3804712.1"/>
    <property type="molecule type" value="Genomic_DNA"/>
</dbReference>
<sequence length="66" mass="7800">MTTEDKLMRMRCQLLLKKAQVEKSILIDRAKLQQSYSKVAETNYSPIKRSNILFRQWLDKISDIPS</sequence>
<gene>
    <name evidence="1" type="ORF">DPMN_133000</name>
</gene>
<reference evidence="1" key="1">
    <citation type="journal article" date="2019" name="bioRxiv">
        <title>The Genome of the Zebra Mussel, Dreissena polymorpha: A Resource for Invasive Species Research.</title>
        <authorList>
            <person name="McCartney M.A."/>
            <person name="Auch B."/>
            <person name="Kono T."/>
            <person name="Mallez S."/>
            <person name="Zhang Y."/>
            <person name="Obille A."/>
            <person name="Becker A."/>
            <person name="Abrahante J.E."/>
            <person name="Garbe J."/>
            <person name="Badalamenti J.P."/>
            <person name="Herman A."/>
            <person name="Mangelson H."/>
            <person name="Liachko I."/>
            <person name="Sullivan S."/>
            <person name="Sone E.D."/>
            <person name="Koren S."/>
            <person name="Silverstein K.A.T."/>
            <person name="Beckman K.B."/>
            <person name="Gohl D.M."/>
        </authorList>
    </citation>
    <scope>NUCLEOTIDE SEQUENCE</scope>
    <source>
        <strain evidence="1">Duluth1</strain>
        <tissue evidence="1">Whole animal</tissue>
    </source>
</reference>
<keyword evidence="2" id="KW-1185">Reference proteome</keyword>
<organism evidence="1 2">
    <name type="scientific">Dreissena polymorpha</name>
    <name type="common">Zebra mussel</name>
    <name type="synonym">Mytilus polymorpha</name>
    <dbReference type="NCBI Taxonomy" id="45954"/>
    <lineage>
        <taxon>Eukaryota</taxon>
        <taxon>Metazoa</taxon>
        <taxon>Spiralia</taxon>
        <taxon>Lophotrochozoa</taxon>
        <taxon>Mollusca</taxon>
        <taxon>Bivalvia</taxon>
        <taxon>Autobranchia</taxon>
        <taxon>Heteroconchia</taxon>
        <taxon>Euheterodonta</taxon>
        <taxon>Imparidentia</taxon>
        <taxon>Neoheterodontei</taxon>
        <taxon>Myida</taxon>
        <taxon>Dreissenoidea</taxon>
        <taxon>Dreissenidae</taxon>
        <taxon>Dreissena</taxon>
    </lineage>
</organism>
<name>A0A9D4JEC8_DREPO</name>
<accession>A0A9D4JEC8</accession>